<accession>A0A9X2RGP4</accession>
<sequence>MSKPPKPEHYLSKYKELIITTIICLFLTGIYDSINNQTAEIKRWYELMINIRAEQKIQGVDLESLKQSIQVFQTKTDQELINHEQRIQSLERGGQ</sequence>
<comment type="caution">
    <text evidence="1">The sequence shown here is derived from an EMBL/GenBank/DDBJ whole genome shotgun (WGS) entry which is preliminary data.</text>
</comment>
<evidence type="ECO:0000313" key="1">
    <source>
        <dbReference type="EMBL" id="MCP9292482.1"/>
    </source>
</evidence>
<dbReference type="AlphaFoldDB" id="A0A9X2RGP4"/>
<proteinExistence type="predicted"/>
<evidence type="ECO:0000313" key="2">
    <source>
        <dbReference type="Proteomes" id="UP001139125"/>
    </source>
</evidence>
<dbReference type="EMBL" id="JANDBC010000002">
    <property type="protein sequence ID" value="MCP9292482.1"/>
    <property type="molecule type" value="Genomic_DNA"/>
</dbReference>
<dbReference type="RefSeq" id="WP_255135369.1">
    <property type="nucleotide sequence ID" value="NZ_JANDBC010000002.1"/>
</dbReference>
<keyword evidence="2" id="KW-1185">Reference proteome</keyword>
<reference evidence="1" key="1">
    <citation type="submission" date="2022-06" db="EMBL/GenBank/DDBJ databases">
        <title>Gracilimonas sp. CAU 1638 isolated from sea sediment.</title>
        <authorList>
            <person name="Kim W."/>
        </authorList>
    </citation>
    <scope>NUCLEOTIDE SEQUENCE</scope>
    <source>
        <strain evidence="1">CAU 1638</strain>
    </source>
</reference>
<dbReference type="Proteomes" id="UP001139125">
    <property type="component" value="Unassembled WGS sequence"/>
</dbReference>
<gene>
    <name evidence="1" type="ORF">NM125_12920</name>
</gene>
<organism evidence="1 2">
    <name type="scientific">Gracilimonas sediminicola</name>
    <dbReference type="NCBI Taxonomy" id="2952158"/>
    <lineage>
        <taxon>Bacteria</taxon>
        <taxon>Pseudomonadati</taxon>
        <taxon>Balneolota</taxon>
        <taxon>Balneolia</taxon>
        <taxon>Balneolales</taxon>
        <taxon>Balneolaceae</taxon>
        <taxon>Gracilimonas</taxon>
    </lineage>
</organism>
<name>A0A9X2RGP4_9BACT</name>
<protein>
    <submittedName>
        <fullName evidence="1">Uncharacterized protein</fullName>
    </submittedName>
</protein>